<evidence type="ECO:0000256" key="3">
    <source>
        <dbReference type="ARBA" id="ARBA00022490"/>
    </source>
</evidence>
<dbReference type="InterPro" id="IPR009080">
    <property type="entry name" value="tRNAsynth_Ia_anticodon-bd"/>
</dbReference>
<dbReference type="PROSITE" id="PS00178">
    <property type="entry name" value="AA_TRNA_LIGASE_I"/>
    <property type="match status" value="1"/>
</dbReference>
<dbReference type="InterPro" id="IPR023585">
    <property type="entry name" value="Ile-tRNA-ligase_type1"/>
</dbReference>
<comment type="caution">
    <text evidence="14">The sequence shown here is derived from an EMBL/GenBank/DDBJ whole genome shotgun (WGS) entry which is preliminary data.</text>
</comment>
<dbReference type="OrthoDB" id="10264412at2759"/>
<sequence length="1094" mass="122299">MKGKGKAKTGSDGSNKNAFSSTLLLPNTDFPIRADAPKREHLFRGRTTTDLYRWQWSRFKQPDTEPERPFMLHDGPPYANGHLHMGHALNKILKDFINRYQVLRGRGVHYAPGWDCHGLPIELKALSELESDINLEALEIRQLARRKALEAIEVQKGEFKEFGIMADWDDPRRTYRTLDVDYEIRQLKIFGEMAKKGLIYRARRPVYWSPSTRTALAEAELEYIEDYLSHSVYVRLPLASFSDDLRASLEATREQGNGNDLTRKALEGTIAIDLVVWTTTPWSLPSNMAVAVHPDLEYSLVALERQPHEEYTLPRLLIVGTDRIEAISKVQAGPYTPVPRRNQQPQLTTGVIVPDDASEESQRMPVAEAVGPQLVGPLKELARFRGSVLLGSSYVPPLQRTDREIGLRASSTSRPVIGADYVTAETGTGLVHTAPAHGAEDYECMKGLGLLDREQPFSPIDDSGCFTDDLSLLGFTLVAPDVTSTEGAASVPGSAISAAQLVGQEALGQGGRTIVSLLHKSGLLLSEAPQRHRYPCDWRSKHPIIIRATWQWFADLSRIKSHALKALEHVHFTPTTSRTRLQSFVQGRSEWCISRQRAWGVPIPVLYDEACGQPLLTVDNIEHIVGVLKEKGMDYWWTGEADEFVAPQYAREKSGKCWIKGTDTIDVWFDSGSSWAVMEDYLHEEGVVQHTNRAGYPVADVYLEGSDQHRGWFQSSLLTRISTGRASSEENSQWSAPYKHIVTHGMVVDKEGKKMSKSIGNTISPLEFIRGNAKRQIPAYGTDVLRLWVARSDYTKEAPVGNEIVKKAADALRKLRNTARFMLANLKTERVKPLANVKLDFCELYTLHQLALLEQACLQAYDAFDFATVARKLNEFVSASLSTFYLDITKDVLYSDARDSPRRQAVLATLDQVLRTLTAILAPITPHLAEEIHQYRQSDSEAHECDTFVSAFEAGWQPVPLNFLSSEVAAEGAALMGLRQKVLLLVEQGRQQSFLKSALEADVHIRATSAMDAMLMGAVEKHESDLARFLNVSRLLHRDSLDISASQWQVTGEHMGLSITISAPQQAKCPRCWLFTRSEGTELCARCDSVVHAH</sequence>
<reference evidence="14 15" key="1">
    <citation type="submission" date="2014-05" db="EMBL/GenBank/DDBJ databases">
        <title>Draft genome sequence of a rare smut relative, Tilletiaria anomala UBC 951.</title>
        <authorList>
            <consortium name="DOE Joint Genome Institute"/>
            <person name="Toome M."/>
            <person name="Kuo A."/>
            <person name="Henrissat B."/>
            <person name="Lipzen A."/>
            <person name="Tritt A."/>
            <person name="Yoshinaga Y."/>
            <person name="Zane M."/>
            <person name="Barry K."/>
            <person name="Grigoriev I.V."/>
            <person name="Spatafora J.W."/>
            <person name="Aimea M.C."/>
        </authorList>
    </citation>
    <scope>NUCLEOTIDE SEQUENCE [LARGE SCALE GENOMIC DNA]</scope>
    <source>
        <strain evidence="14 15">UBC 951</strain>
    </source>
</reference>
<evidence type="ECO:0000313" key="15">
    <source>
        <dbReference type="Proteomes" id="UP000027361"/>
    </source>
</evidence>
<dbReference type="InterPro" id="IPR050081">
    <property type="entry name" value="Ile-tRNA_ligase"/>
</dbReference>
<keyword evidence="5 10" id="KW-0547">Nucleotide-binding</keyword>
<dbReference type="NCBIfam" id="TIGR00392">
    <property type="entry name" value="ileS"/>
    <property type="match status" value="1"/>
</dbReference>
<dbReference type="Gene3D" id="1.10.10.830">
    <property type="entry name" value="Ile-tRNA synthetase CP2 domain-like"/>
    <property type="match status" value="1"/>
</dbReference>
<evidence type="ECO:0000256" key="6">
    <source>
        <dbReference type="ARBA" id="ARBA00022840"/>
    </source>
</evidence>
<dbReference type="RefSeq" id="XP_013241300.1">
    <property type="nucleotide sequence ID" value="XM_013385846.1"/>
</dbReference>
<dbReference type="EC" id="6.1.1.5" evidence="2"/>
<dbReference type="InterPro" id="IPR013155">
    <property type="entry name" value="M/V/L/I-tRNA-synth_anticd-bd"/>
</dbReference>
<keyword evidence="4 10" id="KW-0436">Ligase</keyword>
<keyword evidence="3" id="KW-0963">Cytoplasm</keyword>
<keyword evidence="15" id="KW-1185">Reference proteome</keyword>
<gene>
    <name evidence="14" type="ORF">K437DRAFT_250231</name>
</gene>
<dbReference type="SUPFAM" id="SSF50677">
    <property type="entry name" value="ValRS/IleRS/LeuRS editing domain"/>
    <property type="match status" value="1"/>
</dbReference>
<evidence type="ECO:0000313" key="14">
    <source>
        <dbReference type="EMBL" id="KDN40163.1"/>
    </source>
</evidence>
<dbReference type="AlphaFoldDB" id="A0A066VIM7"/>
<dbReference type="CDD" id="cd07960">
    <property type="entry name" value="Anticodon_Ia_Ile_BEm"/>
    <property type="match status" value="1"/>
</dbReference>
<evidence type="ECO:0000256" key="11">
    <source>
        <dbReference type="SAM" id="MobiDB-lite"/>
    </source>
</evidence>
<dbReference type="PANTHER" id="PTHR42765:SF1">
    <property type="entry name" value="ISOLEUCINE--TRNA LIGASE, MITOCHONDRIAL"/>
    <property type="match status" value="1"/>
</dbReference>
<keyword evidence="8 10" id="KW-0030">Aminoacyl-tRNA synthetase</keyword>
<dbReference type="FunCoup" id="A0A066VIM7">
    <property type="interactions" value="408"/>
</dbReference>
<evidence type="ECO:0000259" key="12">
    <source>
        <dbReference type="Pfam" id="PF00133"/>
    </source>
</evidence>
<keyword evidence="7 10" id="KW-0648">Protein biosynthesis</keyword>
<dbReference type="GO" id="GO:0002161">
    <property type="term" value="F:aminoacyl-tRNA deacylase activity"/>
    <property type="evidence" value="ECO:0007669"/>
    <property type="project" value="InterPro"/>
</dbReference>
<dbReference type="GO" id="GO:0006428">
    <property type="term" value="P:isoleucyl-tRNA aminoacylation"/>
    <property type="evidence" value="ECO:0007669"/>
    <property type="project" value="InterPro"/>
</dbReference>
<evidence type="ECO:0000256" key="4">
    <source>
        <dbReference type="ARBA" id="ARBA00022598"/>
    </source>
</evidence>
<dbReference type="Gene3D" id="3.40.50.620">
    <property type="entry name" value="HUPs"/>
    <property type="match status" value="2"/>
</dbReference>
<dbReference type="GO" id="GO:0032543">
    <property type="term" value="P:mitochondrial translation"/>
    <property type="evidence" value="ECO:0007669"/>
    <property type="project" value="TreeGrafter"/>
</dbReference>
<dbReference type="Pfam" id="PF00133">
    <property type="entry name" value="tRNA-synt_1"/>
    <property type="match status" value="1"/>
</dbReference>
<feature type="domain" description="Methionyl/Valyl/Leucyl/Isoleucyl-tRNA synthetase anticodon-binding" evidence="13">
    <location>
        <begin position="845"/>
        <end position="1004"/>
    </location>
</feature>
<dbReference type="SUPFAM" id="SSF47323">
    <property type="entry name" value="Anticodon-binding domain of a subclass of class I aminoacyl-tRNA synthetases"/>
    <property type="match status" value="1"/>
</dbReference>
<dbReference type="OMA" id="HCWRCKT"/>
<evidence type="ECO:0000256" key="5">
    <source>
        <dbReference type="ARBA" id="ARBA00022741"/>
    </source>
</evidence>
<dbReference type="Gene3D" id="1.10.730.20">
    <property type="match status" value="1"/>
</dbReference>
<dbReference type="InterPro" id="IPR009008">
    <property type="entry name" value="Val/Leu/Ile-tRNA-synth_edit"/>
</dbReference>
<evidence type="ECO:0000259" key="13">
    <source>
        <dbReference type="Pfam" id="PF08264"/>
    </source>
</evidence>
<evidence type="ECO:0000256" key="10">
    <source>
        <dbReference type="RuleBase" id="RU363035"/>
    </source>
</evidence>
<dbReference type="GO" id="GO:0005739">
    <property type="term" value="C:mitochondrion"/>
    <property type="evidence" value="ECO:0007669"/>
    <property type="project" value="TreeGrafter"/>
</dbReference>
<organism evidence="14 15">
    <name type="scientific">Tilletiaria anomala (strain ATCC 24038 / CBS 436.72 / UBC 951)</name>
    <dbReference type="NCBI Taxonomy" id="1037660"/>
    <lineage>
        <taxon>Eukaryota</taxon>
        <taxon>Fungi</taxon>
        <taxon>Dikarya</taxon>
        <taxon>Basidiomycota</taxon>
        <taxon>Ustilaginomycotina</taxon>
        <taxon>Exobasidiomycetes</taxon>
        <taxon>Georgefischeriales</taxon>
        <taxon>Tilletiariaceae</taxon>
        <taxon>Tilletiaria</taxon>
    </lineage>
</organism>
<evidence type="ECO:0000256" key="9">
    <source>
        <dbReference type="ARBA" id="ARBA00032665"/>
    </source>
</evidence>
<evidence type="ECO:0000256" key="2">
    <source>
        <dbReference type="ARBA" id="ARBA00013165"/>
    </source>
</evidence>
<dbReference type="EMBL" id="JMSN01000094">
    <property type="protein sequence ID" value="KDN40163.1"/>
    <property type="molecule type" value="Genomic_DNA"/>
</dbReference>
<dbReference type="FunFam" id="3.40.50.620:FF:000092">
    <property type="entry name" value="Isoleucine--tRNA ligase"/>
    <property type="match status" value="1"/>
</dbReference>
<dbReference type="InterPro" id="IPR033708">
    <property type="entry name" value="Anticodon_Ile_BEm"/>
</dbReference>
<name>A0A066VIM7_TILAU</name>
<evidence type="ECO:0000256" key="1">
    <source>
        <dbReference type="ARBA" id="ARBA00005594"/>
    </source>
</evidence>
<dbReference type="GO" id="GO:0000049">
    <property type="term" value="F:tRNA binding"/>
    <property type="evidence" value="ECO:0007669"/>
    <property type="project" value="InterPro"/>
</dbReference>
<evidence type="ECO:0000256" key="7">
    <source>
        <dbReference type="ARBA" id="ARBA00022917"/>
    </source>
</evidence>
<dbReference type="SUPFAM" id="SSF52374">
    <property type="entry name" value="Nucleotidylyl transferase"/>
    <property type="match status" value="1"/>
</dbReference>
<proteinExistence type="inferred from homology"/>
<dbReference type="Pfam" id="PF08264">
    <property type="entry name" value="Anticodon_1"/>
    <property type="match status" value="1"/>
</dbReference>
<dbReference type="InterPro" id="IPR002300">
    <property type="entry name" value="aa-tRNA-synth_Ia"/>
</dbReference>
<dbReference type="GO" id="GO:0005524">
    <property type="term" value="F:ATP binding"/>
    <property type="evidence" value="ECO:0007669"/>
    <property type="project" value="UniProtKB-KW"/>
</dbReference>
<comment type="similarity">
    <text evidence="1 10">Belongs to the class-I aminoacyl-tRNA synthetase family.</text>
</comment>
<feature type="region of interest" description="Disordered" evidence="11">
    <location>
        <begin position="1"/>
        <end position="20"/>
    </location>
</feature>
<dbReference type="InterPro" id="IPR002301">
    <property type="entry name" value="Ile-tRNA-ligase"/>
</dbReference>
<accession>A0A066VIM7</accession>
<dbReference type="STRING" id="1037660.A0A066VIM7"/>
<dbReference type="InParanoid" id="A0A066VIM7"/>
<dbReference type="HAMAP" id="MF_02002">
    <property type="entry name" value="Ile_tRNA_synth_type1"/>
    <property type="match status" value="1"/>
</dbReference>
<dbReference type="PRINTS" id="PR00984">
    <property type="entry name" value="TRNASYNTHILE"/>
</dbReference>
<dbReference type="Gene3D" id="3.90.740.10">
    <property type="entry name" value="Valyl/Leucyl/Isoleucyl-tRNA synthetase, editing domain"/>
    <property type="match status" value="1"/>
</dbReference>
<dbReference type="GO" id="GO:0004822">
    <property type="term" value="F:isoleucine-tRNA ligase activity"/>
    <property type="evidence" value="ECO:0007669"/>
    <property type="project" value="UniProtKB-EC"/>
</dbReference>
<dbReference type="InterPro" id="IPR014729">
    <property type="entry name" value="Rossmann-like_a/b/a_fold"/>
</dbReference>
<dbReference type="GeneID" id="25263352"/>
<dbReference type="HOGENOM" id="CLU_001493_7_2_1"/>
<protein>
    <recommendedName>
        <fullName evidence="2">isoleucine--tRNA ligase</fullName>
        <ecNumber evidence="2">6.1.1.5</ecNumber>
    </recommendedName>
    <alternativeName>
        <fullName evidence="9">Isoleucyl-tRNA synthetase</fullName>
    </alternativeName>
</protein>
<feature type="compositionally biased region" description="Polar residues" evidence="11">
    <location>
        <begin position="11"/>
        <end position="20"/>
    </location>
</feature>
<dbReference type="Proteomes" id="UP000027361">
    <property type="component" value="Unassembled WGS sequence"/>
</dbReference>
<evidence type="ECO:0000256" key="8">
    <source>
        <dbReference type="ARBA" id="ARBA00023146"/>
    </source>
</evidence>
<feature type="domain" description="Aminoacyl-tRNA synthetase class Ia" evidence="12">
    <location>
        <begin position="63"/>
        <end position="797"/>
    </location>
</feature>
<dbReference type="InterPro" id="IPR001412">
    <property type="entry name" value="aa-tRNA-synth_I_CS"/>
</dbReference>
<dbReference type="PANTHER" id="PTHR42765">
    <property type="entry name" value="SOLEUCYL-TRNA SYNTHETASE"/>
    <property type="match status" value="1"/>
</dbReference>
<keyword evidence="6 10" id="KW-0067">ATP-binding</keyword>